<evidence type="ECO:0000256" key="4">
    <source>
        <dbReference type="SAM" id="MobiDB-lite"/>
    </source>
</evidence>
<keyword evidence="5" id="KW-0472">Membrane</keyword>
<evidence type="ECO:0000313" key="6">
    <source>
        <dbReference type="EMBL" id="KAF2401727.1"/>
    </source>
</evidence>
<gene>
    <name evidence="6" type="ORF">EJ06DRAFT_507880</name>
</gene>
<dbReference type="InterPro" id="IPR019734">
    <property type="entry name" value="TPR_rpt"/>
</dbReference>
<evidence type="ECO:0000256" key="3">
    <source>
        <dbReference type="PROSITE-ProRule" id="PRU00339"/>
    </source>
</evidence>
<dbReference type="InterPro" id="IPR044244">
    <property type="entry name" value="TTC27/Emw1"/>
</dbReference>
<accession>A0A6G1I0X7</accession>
<keyword evidence="2 3" id="KW-0802">TPR repeat</keyword>
<evidence type="ECO:0000256" key="1">
    <source>
        <dbReference type="ARBA" id="ARBA00022737"/>
    </source>
</evidence>
<feature type="transmembrane region" description="Helical" evidence="5">
    <location>
        <begin position="811"/>
        <end position="833"/>
    </location>
</feature>
<feature type="repeat" description="TPR" evidence="3">
    <location>
        <begin position="628"/>
        <end position="661"/>
    </location>
</feature>
<organism evidence="6 7">
    <name type="scientific">Trichodelitschia bisporula</name>
    <dbReference type="NCBI Taxonomy" id="703511"/>
    <lineage>
        <taxon>Eukaryota</taxon>
        <taxon>Fungi</taxon>
        <taxon>Dikarya</taxon>
        <taxon>Ascomycota</taxon>
        <taxon>Pezizomycotina</taxon>
        <taxon>Dothideomycetes</taxon>
        <taxon>Dothideomycetes incertae sedis</taxon>
        <taxon>Phaeotrichales</taxon>
        <taxon>Phaeotrichaceae</taxon>
        <taxon>Trichodelitschia</taxon>
    </lineage>
</organism>
<dbReference type="PANTHER" id="PTHR16193:SF0">
    <property type="entry name" value="TETRATRICOPEPTIDE REPEAT PROTEIN 27"/>
    <property type="match status" value="1"/>
</dbReference>
<reference evidence="6" key="1">
    <citation type="journal article" date="2020" name="Stud. Mycol.">
        <title>101 Dothideomycetes genomes: a test case for predicting lifestyles and emergence of pathogens.</title>
        <authorList>
            <person name="Haridas S."/>
            <person name="Albert R."/>
            <person name="Binder M."/>
            <person name="Bloem J."/>
            <person name="Labutti K."/>
            <person name="Salamov A."/>
            <person name="Andreopoulos B."/>
            <person name="Baker S."/>
            <person name="Barry K."/>
            <person name="Bills G."/>
            <person name="Bluhm B."/>
            <person name="Cannon C."/>
            <person name="Castanera R."/>
            <person name="Culley D."/>
            <person name="Daum C."/>
            <person name="Ezra D."/>
            <person name="Gonzalez J."/>
            <person name="Henrissat B."/>
            <person name="Kuo A."/>
            <person name="Liang C."/>
            <person name="Lipzen A."/>
            <person name="Lutzoni F."/>
            <person name="Magnuson J."/>
            <person name="Mondo S."/>
            <person name="Nolan M."/>
            <person name="Ohm R."/>
            <person name="Pangilinan J."/>
            <person name="Park H.-J."/>
            <person name="Ramirez L."/>
            <person name="Alfaro M."/>
            <person name="Sun H."/>
            <person name="Tritt A."/>
            <person name="Yoshinaga Y."/>
            <person name="Zwiers L.-H."/>
            <person name="Turgeon B."/>
            <person name="Goodwin S."/>
            <person name="Spatafora J."/>
            <person name="Crous P."/>
            <person name="Grigoriev I."/>
        </authorList>
    </citation>
    <scope>NUCLEOTIDE SEQUENCE</scope>
    <source>
        <strain evidence="6">CBS 262.69</strain>
    </source>
</reference>
<evidence type="ECO:0000256" key="2">
    <source>
        <dbReference type="ARBA" id="ARBA00022803"/>
    </source>
</evidence>
<dbReference type="Proteomes" id="UP000799640">
    <property type="component" value="Unassembled WGS sequence"/>
</dbReference>
<keyword evidence="7" id="KW-1185">Reference proteome</keyword>
<proteinExistence type="predicted"/>
<protein>
    <submittedName>
        <fullName evidence="6">TPR-like protein</fullName>
    </submittedName>
</protein>
<dbReference type="PROSITE" id="PS50005">
    <property type="entry name" value="TPR"/>
    <property type="match status" value="1"/>
</dbReference>
<dbReference type="Pfam" id="PF07719">
    <property type="entry name" value="TPR_2"/>
    <property type="match status" value="1"/>
</dbReference>
<dbReference type="OrthoDB" id="1936594at2759"/>
<dbReference type="AlphaFoldDB" id="A0A6G1I0X7"/>
<feature type="region of interest" description="Disordered" evidence="4">
    <location>
        <begin position="332"/>
        <end position="354"/>
    </location>
</feature>
<keyword evidence="1" id="KW-0677">Repeat</keyword>
<evidence type="ECO:0000313" key="7">
    <source>
        <dbReference type="Proteomes" id="UP000799640"/>
    </source>
</evidence>
<keyword evidence="5" id="KW-0812">Transmembrane</keyword>
<keyword evidence="5" id="KW-1133">Transmembrane helix</keyword>
<dbReference type="SUPFAM" id="SSF48452">
    <property type="entry name" value="TPR-like"/>
    <property type="match status" value="1"/>
</dbReference>
<sequence length="948" mass="104651">MSDPLLQYFRKALPEELAGLLGSQVNRVETAQFRDILEEPLVRVLLGHEHNSETQNVQLKDFSCWSDYIFHRLGLLLGNRQENAPATSEDTPAYRQHLFFLVALASLGAFLQSNVTGPPLPFSSAKVLLPEAINSDSASLAAVRLALALSLTVDGEAAYKLTPNLELLCLADTILTSPPISKHIKPAKWARIRVNFIHQRLLSANAPTLQQSVYDGLKDVEALISDSDPESDLVVSFLLERATIHTHHGFDKLAREDLEKAAKLRHFEFALTGLLGKRTRYQQKDISQLVVLARSADSSITTLNGDGEARPKALDLNDDTLLESISFSERPKLSTDIQDETSLPPSLASIDPENQPQLHPLDSIILLSLASSITNTAPENGLTREETLPYATRVLEGGSSNWQVYSQALLIRSRIEGYKSRTIERGLLQLQAIVDQVIAETTSLDDNAPAPSTFLPRPKDSESAPADIRLLYIYALASPTRWGLEAELAAKWVSLGGLRSALEIYERLQMWAEAALCLAATEREDKARRMVRRQLFHPTAGPDAVVDPDSEAWTGPPREPAPAEAPRLYCILGDMDKDPEMYETAWRVSNQRYARAQRSLARYWYEKRDHAKASLAYSRALKVQQLDHSTWFAYGCVLLELGKFKRAAEAFSRAVQLDDGDAESWSNLAAALLHQGPQNTAETKDEPLNDTLDEESAPTTPTNPQKYKIDALKALKHASRLKHDSYRIWDNVLTVAASLDPPSWSDIVTAQRRIIDLRGATDGEKCIDVRIVAATLNHVASLVADTPPPAETEADADGPADPLNRPGLPRMLVQMFTAITPLITASAPLWHLVARLARLRNRPGAALVAEEKAWRAVVNQPGWEHAVDEGTWKGVVNETLRLVEAYRGLGPLERTEGLGAGAGELVCKEWRFKARSAVRSVLGRAKVGVWEGSEGWEGLQEGMEALKG</sequence>
<dbReference type="InterPro" id="IPR011990">
    <property type="entry name" value="TPR-like_helical_dom_sf"/>
</dbReference>
<dbReference type="EMBL" id="ML996692">
    <property type="protein sequence ID" value="KAF2401727.1"/>
    <property type="molecule type" value="Genomic_DNA"/>
</dbReference>
<dbReference type="InterPro" id="IPR013105">
    <property type="entry name" value="TPR_2"/>
</dbReference>
<dbReference type="PANTHER" id="PTHR16193">
    <property type="entry name" value="TETRATRICOPEPTIDE REPEAT PROTEIN 27"/>
    <property type="match status" value="1"/>
</dbReference>
<feature type="region of interest" description="Disordered" evidence="4">
    <location>
        <begin position="676"/>
        <end position="705"/>
    </location>
</feature>
<dbReference type="Gene3D" id="1.25.40.10">
    <property type="entry name" value="Tetratricopeptide repeat domain"/>
    <property type="match status" value="1"/>
</dbReference>
<evidence type="ECO:0000256" key="5">
    <source>
        <dbReference type="SAM" id="Phobius"/>
    </source>
</evidence>
<dbReference type="SMART" id="SM00028">
    <property type="entry name" value="TPR"/>
    <property type="match status" value="2"/>
</dbReference>
<name>A0A6G1I0X7_9PEZI</name>